<dbReference type="InterPro" id="IPR036186">
    <property type="entry name" value="Serpin_sf"/>
</dbReference>
<reference evidence="4" key="1">
    <citation type="submission" date="2025-08" db="UniProtKB">
        <authorList>
            <consortium name="RefSeq"/>
        </authorList>
    </citation>
    <scope>IDENTIFICATION</scope>
</reference>
<sequence>MQMEFRLPMSMQTDSCLQLAKYAGLKEANSNSNFVFSPFSIYLGLSLVGCGSSGRTLSQMLSFLKSQNIDHLQQVGRQLVDSVKGPLVNGGPSLYFVNGVWIEKSVNLKPTFKDIVNIVYKAEAETVDFLNKPLEVTVDVNTRVEKETNGLIKNVLPHDSIGRDTRLLLANALYFKGEWKERFDKSKTKVSEFYLLDGSKVQVPFMTSESDQFACSCDGFKVLRLPYKQGDDYRTCFSMYIFLPDQRDGLRDLIEKVASDPGFMDRHLPVKQIQVRDFWIPKFKISFGFEASRILKGLELPLPFDENEAELTDMLISPSSDGRNLYVSGSYHKCFIEIDEAGAEATAASTATVVQPFYLPTPIDFVADHSFMFMVRDDLSGVMLFMGHLINPSAVGN</sequence>
<dbReference type="OMA" id="DIHTEFQ"/>
<comment type="similarity">
    <text evidence="1 2">Belongs to the serpin family.</text>
</comment>
<evidence type="ECO:0000313" key="4">
    <source>
        <dbReference type="RefSeq" id="XP_010248461.1"/>
    </source>
</evidence>
<dbReference type="SUPFAM" id="SSF56574">
    <property type="entry name" value="Serpins"/>
    <property type="match status" value="1"/>
</dbReference>
<dbReference type="SMART" id="SM00093">
    <property type="entry name" value="SERPIN"/>
    <property type="match status" value="1"/>
</dbReference>
<dbReference type="GO" id="GO:0005615">
    <property type="term" value="C:extracellular space"/>
    <property type="evidence" value="ECO:0000318"/>
    <property type="project" value="GO_Central"/>
</dbReference>
<evidence type="ECO:0000256" key="2">
    <source>
        <dbReference type="RuleBase" id="RU000411"/>
    </source>
</evidence>
<dbReference type="Proteomes" id="UP000189703">
    <property type="component" value="Unplaced"/>
</dbReference>
<dbReference type="KEGG" id="nnu:104591369"/>
<keyword evidence="3" id="KW-1185">Reference proteome</keyword>
<dbReference type="Gene3D" id="2.30.39.10">
    <property type="entry name" value="Alpha-1-antitrypsin, domain 1"/>
    <property type="match status" value="1"/>
</dbReference>
<name>A0A1U7Z5C2_NELNU</name>
<dbReference type="Pfam" id="PF00079">
    <property type="entry name" value="Serpin"/>
    <property type="match status" value="1"/>
</dbReference>
<dbReference type="CDD" id="cd02043">
    <property type="entry name" value="serpinP_plants"/>
    <property type="match status" value="1"/>
</dbReference>
<dbReference type="eggNOG" id="KOG2392">
    <property type="taxonomic scope" value="Eukaryota"/>
</dbReference>
<gene>
    <name evidence="4" type="primary">LOC104591369</name>
</gene>
<dbReference type="PANTHER" id="PTHR11461">
    <property type="entry name" value="SERINE PROTEASE INHIBITOR, SERPIN"/>
    <property type="match status" value="1"/>
</dbReference>
<proteinExistence type="inferred from homology"/>
<dbReference type="InterPro" id="IPR023795">
    <property type="entry name" value="Serpin_CS"/>
</dbReference>
<dbReference type="Gene3D" id="3.30.497.10">
    <property type="entry name" value="Antithrombin, subunit I, domain 2"/>
    <property type="match status" value="1"/>
</dbReference>
<dbReference type="InterPro" id="IPR000215">
    <property type="entry name" value="Serpin_fam"/>
</dbReference>
<protein>
    <submittedName>
        <fullName evidence="4">Serpin-ZX-like</fullName>
    </submittedName>
</protein>
<dbReference type="OrthoDB" id="1063785at2759"/>
<dbReference type="STRING" id="4432.A0A1U7Z5C2"/>
<dbReference type="InterPro" id="IPR023796">
    <property type="entry name" value="Serpin_dom"/>
</dbReference>
<dbReference type="PANTHER" id="PTHR11461:SF211">
    <property type="entry name" value="GH10112P-RELATED"/>
    <property type="match status" value="1"/>
</dbReference>
<dbReference type="InterPro" id="IPR042185">
    <property type="entry name" value="Serpin_sf_2"/>
</dbReference>
<dbReference type="RefSeq" id="XP_010248461.1">
    <property type="nucleotide sequence ID" value="XM_010250159.1"/>
</dbReference>
<dbReference type="AlphaFoldDB" id="A0A1U7Z5C2"/>
<dbReference type="GeneID" id="104591369"/>
<evidence type="ECO:0000313" key="3">
    <source>
        <dbReference type="Proteomes" id="UP000189703"/>
    </source>
</evidence>
<organism evidence="3 4">
    <name type="scientific">Nelumbo nucifera</name>
    <name type="common">Sacred lotus</name>
    <dbReference type="NCBI Taxonomy" id="4432"/>
    <lineage>
        <taxon>Eukaryota</taxon>
        <taxon>Viridiplantae</taxon>
        <taxon>Streptophyta</taxon>
        <taxon>Embryophyta</taxon>
        <taxon>Tracheophyta</taxon>
        <taxon>Spermatophyta</taxon>
        <taxon>Magnoliopsida</taxon>
        <taxon>Proteales</taxon>
        <taxon>Nelumbonaceae</taxon>
        <taxon>Nelumbo</taxon>
    </lineage>
</organism>
<dbReference type="GO" id="GO:0004867">
    <property type="term" value="F:serine-type endopeptidase inhibitor activity"/>
    <property type="evidence" value="ECO:0007669"/>
    <property type="project" value="InterPro"/>
</dbReference>
<evidence type="ECO:0000256" key="1">
    <source>
        <dbReference type="ARBA" id="ARBA00009500"/>
    </source>
</evidence>
<dbReference type="PROSITE" id="PS00284">
    <property type="entry name" value="SERPIN"/>
    <property type="match status" value="1"/>
</dbReference>
<dbReference type="InterPro" id="IPR042178">
    <property type="entry name" value="Serpin_sf_1"/>
</dbReference>
<accession>A0A1U7Z5C2</accession>